<reference evidence="2 3" key="1">
    <citation type="submission" date="2019-05" db="EMBL/GenBank/DDBJ databases">
        <authorList>
            <person name="Zhou X."/>
        </authorList>
    </citation>
    <scope>NUCLEOTIDE SEQUENCE [LARGE SCALE GENOMIC DNA]</scope>
    <source>
        <strain evidence="2 3">DSM 432</strain>
    </source>
</reference>
<accession>A0A6C1KJY4</accession>
<dbReference type="PROSITE" id="PS51318">
    <property type="entry name" value="TAT"/>
    <property type="match status" value="1"/>
</dbReference>
<feature type="compositionally biased region" description="Polar residues" evidence="1">
    <location>
        <begin position="1"/>
        <end position="15"/>
    </location>
</feature>
<feature type="compositionally biased region" description="Basic and acidic residues" evidence="1">
    <location>
        <begin position="119"/>
        <end position="131"/>
    </location>
</feature>
<dbReference type="EMBL" id="VAUP01000005">
    <property type="protein sequence ID" value="TLX44622.1"/>
    <property type="molecule type" value="Genomic_DNA"/>
</dbReference>
<feature type="compositionally biased region" description="Low complexity" evidence="1">
    <location>
        <begin position="74"/>
        <end position="105"/>
    </location>
</feature>
<name>A0A6C1KJY4_XANAU</name>
<protein>
    <submittedName>
        <fullName evidence="2">Uncharacterized protein</fullName>
    </submittedName>
</protein>
<dbReference type="GeneID" id="95772272"/>
<evidence type="ECO:0000256" key="1">
    <source>
        <dbReference type="SAM" id="MobiDB-lite"/>
    </source>
</evidence>
<dbReference type="OrthoDB" id="9986970at2"/>
<dbReference type="RefSeq" id="WP_138397899.1">
    <property type="nucleotide sequence ID" value="NZ_JBAFVJ010000012.1"/>
</dbReference>
<evidence type="ECO:0000313" key="2">
    <source>
        <dbReference type="EMBL" id="TLX44622.1"/>
    </source>
</evidence>
<dbReference type="Proteomes" id="UP000305131">
    <property type="component" value="Unassembled WGS sequence"/>
</dbReference>
<gene>
    <name evidence="2" type="ORF">FBQ73_02215</name>
</gene>
<dbReference type="AlphaFoldDB" id="A0A6C1KJY4"/>
<feature type="region of interest" description="Disordered" evidence="1">
    <location>
        <begin position="73"/>
        <end position="206"/>
    </location>
</feature>
<comment type="caution">
    <text evidence="2">The sequence shown here is derived from an EMBL/GenBank/DDBJ whole genome shotgun (WGS) entry which is preliminary data.</text>
</comment>
<proteinExistence type="predicted"/>
<feature type="compositionally biased region" description="Gly residues" evidence="1">
    <location>
        <begin position="175"/>
        <end position="189"/>
    </location>
</feature>
<feature type="region of interest" description="Disordered" evidence="1">
    <location>
        <begin position="1"/>
        <end position="26"/>
    </location>
</feature>
<organism evidence="2 3">
    <name type="scientific">Xanthobacter autotrophicus</name>
    <dbReference type="NCBI Taxonomy" id="280"/>
    <lineage>
        <taxon>Bacteria</taxon>
        <taxon>Pseudomonadati</taxon>
        <taxon>Pseudomonadota</taxon>
        <taxon>Alphaproteobacteria</taxon>
        <taxon>Hyphomicrobiales</taxon>
        <taxon>Xanthobacteraceae</taxon>
        <taxon>Xanthobacter</taxon>
    </lineage>
</organism>
<sequence>MTQDTAGPAAQSPSLPENALLRESQPPVSRRTLLGGLLGGGVLLALALVPEPAQALRIPRGLMMVPGMLRIPMPSRRAPSGGSSAGRSRSGSGSGSASKKSGSGSRKNRKDQDPPSDTASREPDAGARDPRMPASRTSEPAAGGGASAASSPTGPGAGPASSGGGPPPSGPPQIAGGGVPAAAGAGAGGAAAAATGGRQVITDGDY</sequence>
<feature type="compositionally biased region" description="Gly residues" evidence="1">
    <location>
        <begin position="155"/>
        <end position="164"/>
    </location>
</feature>
<evidence type="ECO:0000313" key="3">
    <source>
        <dbReference type="Proteomes" id="UP000305131"/>
    </source>
</evidence>
<dbReference type="InterPro" id="IPR006311">
    <property type="entry name" value="TAT_signal"/>
</dbReference>